<dbReference type="InterPro" id="IPR003713">
    <property type="entry name" value="FliS"/>
</dbReference>
<evidence type="ECO:0000256" key="2">
    <source>
        <dbReference type="ARBA" id="ARBA00008787"/>
    </source>
</evidence>
<proteinExistence type="inferred from homology"/>
<dbReference type="SUPFAM" id="SSF101116">
    <property type="entry name" value="Flagellar export chaperone FliS"/>
    <property type="match status" value="1"/>
</dbReference>
<protein>
    <submittedName>
        <fullName evidence="6">Flagellar export chaperone FliS</fullName>
    </submittedName>
</protein>
<comment type="caution">
    <text evidence="6">The sequence shown here is derived from an EMBL/GenBank/DDBJ whole genome shotgun (WGS) entry which is preliminary data.</text>
</comment>
<dbReference type="PANTHER" id="PTHR34773:SF1">
    <property type="entry name" value="FLAGELLAR SECRETION CHAPERONE FLIS"/>
    <property type="match status" value="1"/>
</dbReference>
<accession>A0ABN0U9T8</accession>
<keyword evidence="3" id="KW-0963">Cytoplasm</keyword>
<sequence>MTYPPPGAARARYLADSISTASPARLLVMLYDRLVQDIAQGEQAIRDGNRLLAGERLMHAQDIISELLATLDLTAWDGAENVAALYRWMLSELVQANIKQDAGKAASTLELANELRDAWREAAMAVGSA</sequence>
<keyword evidence="6" id="KW-0282">Flagellum</keyword>
<dbReference type="Pfam" id="PF02561">
    <property type="entry name" value="FliS"/>
    <property type="match status" value="1"/>
</dbReference>
<dbReference type="Gene3D" id="1.20.120.340">
    <property type="entry name" value="Flagellar protein FliS"/>
    <property type="match status" value="1"/>
</dbReference>
<keyword evidence="5" id="KW-0143">Chaperone</keyword>
<dbReference type="EMBL" id="BAAAGX010000012">
    <property type="protein sequence ID" value="GAA0243425.1"/>
    <property type="molecule type" value="Genomic_DNA"/>
</dbReference>
<evidence type="ECO:0000256" key="3">
    <source>
        <dbReference type="ARBA" id="ARBA00022490"/>
    </source>
</evidence>
<dbReference type="RefSeq" id="WP_344649538.1">
    <property type="nucleotide sequence ID" value="NZ_BAAAGX010000012.1"/>
</dbReference>
<keyword evidence="4" id="KW-1005">Bacterial flagellum biogenesis</keyword>
<dbReference type="NCBIfam" id="TIGR00208">
    <property type="entry name" value="fliS"/>
    <property type="match status" value="1"/>
</dbReference>
<evidence type="ECO:0000256" key="4">
    <source>
        <dbReference type="ARBA" id="ARBA00022795"/>
    </source>
</evidence>
<keyword evidence="7" id="KW-1185">Reference proteome</keyword>
<evidence type="ECO:0000256" key="5">
    <source>
        <dbReference type="ARBA" id="ARBA00023186"/>
    </source>
</evidence>
<reference evidence="6 7" key="1">
    <citation type="journal article" date="2019" name="Int. J. Syst. Evol. Microbiol.">
        <title>The Global Catalogue of Microorganisms (GCM) 10K type strain sequencing project: providing services to taxonomists for standard genome sequencing and annotation.</title>
        <authorList>
            <consortium name="The Broad Institute Genomics Platform"/>
            <consortium name="The Broad Institute Genome Sequencing Center for Infectious Disease"/>
            <person name="Wu L."/>
            <person name="Ma J."/>
        </authorList>
    </citation>
    <scope>NUCLEOTIDE SEQUENCE [LARGE SCALE GENOMIC DNA]</scope>
    <source>
        <strain evidence="6 7">JCM 10425</strain>
    </source>
</reference>
<evidence type="ECO:0000313" key="6">
    <source>
        <dbReference type="EMBL" id="GAA0243425.1"/>
    </source>
</evidence>
<comment type="subcellular location">
    <subcellularLocation>
        <location evidence="1">Cytoplasm</location>
        <location evidence="1">Cytosol</location>
    </subcellularLocation>
</comment>
<dbReference type="PANTHER" id="PTHR34773">
    <property type="entry name" value="FLAGELLAR SECRETION CHAPERONE FLIS"/>
    <property type="match status" value="1"/>
</dbReference>
<name>A0ABN0U9T8_9ACTN</name>
<gene>
    <name evidence="6" type="primary">fliS</name>
    <name evidence="6" type="ORF">GCM10009539_31070</name>
</gene>
<comment type="similarity">
    <text evidence="2">Belongs to the FliS family.</text>
</comment>
<evidence type="ECO:0000313" key="7">
    <source>
        <dbReference type="Proteomes" id="UP001500967"/>
    </source>
</evidence>
<keyword evidence="6" id="KW-0969">Cilium</keyword>
<organism evidence="6 7">
    <name type="scientific">Cryptosporangium japonicum</name>
    <dbReference type="NCBI Taxonomy" id="80872"/>
    <lineage>
        <taxon>Bacteria</taxon>
        <taxon>Bacillati</taxon>
        <taxon>Actinomycetota</taxon>
        <taxon>Actinomycetes</taxon>
        <taxon>Cryptosporangiales</taxon>
        <taxon>Cryptosporangiaceae</taxon>
        <taxon>Cryptosporangium</taxon>
    </lineage>
</organism>
<keyword evidence="6" id="KW-0966">Cell projection</keyword>
<dbReference type="Proteomes" id="UP001500967">
    <property type="component" value="Unassembled WGS sequence"/>
</dbReference>
<dbReference type="InterPro" id="IPR036584">
    <property type="entry name" value="FliS_sf"/>
</dbReference>
<dbReference type="CDD" id="cd16098">
    <property type="entry name" value="FliS"/>
    <property type="match status" value="1"/>
</dbReference>
<evidence type="ECO:0000256" key="1">
    <source>
        <dbReference type="ARBA" id="ARBA00004514"/>
    </source>
</evidence>